<sequence length="68" mass="7373">MEADKREFAQLGPDIIRNIAVLGPRRARKPAPGGRAKSCCIRALTIENPGGLTQSKNPGPAWIMHPLQ</sequence>
<comment type="caution">
    <text evidence="1">The sequence shown here is derived from an EMBL/GenBank/DDBJ whole genome shotgun (WGS) entry which is preliminary data.</text>
</comment>
<keyword evidence="2" id="KW-1185">Reference proteome</keyword>
<dbReference type="AlphaFoldDB" id="A0A2S7JYX4"/>
<evidence type="ECO:0000313" key="1">
    <source>
        <dbReference type="EMBL" id="PQA85454.1"/>
    </source>
</evidence>
<organism evidence="1 2">
    <name type="scientific">Hyphococcus luteus</name>
    <dbReference type="NCBI Taxonomy" id="2058213"/>
    <lineage>
        <taxon>Bacteria</taxon>
        <taxon>Pseudomonadati</taxon>
        <taxon>Pseudomonadota</taxon>
        <taxon>Alphaproteobacteria</taxon>
        <taxon>Parvularculales</taxon>
        <taxon>Parvularculaceae</taxon>
        <taxon>Hyphococcus</taxon>
    </lineage>
</organism>
<protein>
    <submittedName>
        <fullName evidence="1">Uncharacterized protein</fullName>
    </submittedName>
</protein>
<dbReference type="Proteomes" id="UP000239504">
    <property type="component" value="Unassembled WGS sequence"/>
</dbReference>
<reference evidence="1 2" key="1">
    <citation type="submission" date="2017-12" db="EMBL/GenBank/DDBJ databases">
        <authorList>
            <person name="Hurst M.R.H."/>
        </authorList>
    </citation>
    <scope>NUCLEOTIDE SEQUENCE [LARGE SCALE GENOMIC DNA]</scope>
    <source>
        <strain evidence="1 2">SY-3-19</strain>
    </source>
</reference>
<proteinExistence type="predicted"/>
<name>A0A2S7JYX4_9PROT</name>
<accession>A0A2S7JYX4</accession>
<dbReference type="EMBL" id="PJCH01000017">
    <property type="protein sequence ID" value="PQA85454.1"/>
    <property type="molecule type" value="Genomic_DNA"/>
</dbReference>
<gene>
    <name evidence="1" type="ORF">CW354_21150</name>
</gene>
<evidence type="ECO:0000313" key="2">
    <source>
        <dbReference type="Proteomes" id="UP000239504"/>
    </source>
</evidence>